<feature type="transmembrane region" description="Helical" evidence="1">
    <location>
        <begin position="41"/>
        <end position="64"/>
    </location>
</feature>
<dbReference type="Gene3D" id="1.20.1250.20">
    <property type="entry name" value="MFS general substrate transporter like domains"/>
    <property type="match status" value="1"/>
</dbReference>
<accession>A0A382ZLL9</accession>
<protein>
    <recommendedName>
        <fullName evidence="3">Major facilitator superfamily (MFS) profile domain-containing protein</fullName>
    </recommendedName>
</protein>
<reference evidence="2" key="1">
    <citation type="submission" date="2018-05" db="EMBL/GenBank/DDBJ databases">
        <authorList>
            <person name="Lanie J.A."/>
            <person name="Ng W.-L."/>
            <person name="Kazmierczak K.M."/>
            <person name="Andrzejewski T.M."/>
            <person name="Davidsen T.M."/>
            <person name="Wayne K.J."/>
            <person name="Tettelin H."/>
            <person name="Glass J.I."/>
            <person name="Rusch D."/>
            <person name="Podicherti R."/>
            <person name="Tsui H.-C.T."/>
            <person name="Winkler M.E."/>
        </authorList>
    </citation>
    <scope>NUCLEOTIDE SEQUENCE</scope>
</reference>
<dbReference type="AlphaFoldDB" id="A0A382ZLL9"/>
<evidence type="ECO:0000256" key="1">
    <source>
        <dbReference type="SAM" id="Phobius"/>
    </source>
</evidence>
<evidence type="ECO:0000313" key="2">
    <source>
        <dbReference type="EMBL" id="SVD96354.1"/>
    </source>
</evidence>
<dbReference type="InterPro" id="IPR036259">
    <property type="entry name" value="MFS_trans_sf"/>
</dbReference>
<keyword evidence="1" id="KW-1133">Transmembrane helix</keyword>
<dbReference type="SUPFAM" id="SSF103473">
    <property type="entry name" value="MFS general substrate transporter"/>
    <property type="match status" value="1"/>
</dbReference>
<feature type="transmembrane region" description="Helical" evidence="1">
    <location>
        <begin position="108"/>
        <end position="126"/>
    </location>
</feature>
<dbReference type="EMBL" id="UINC01184907">
    <property type="protein sequence ID" value="SVD96354.1"/>
    <property type="molecule type" value="Genomic_DNA"/>
</dbReference>
<sequence length="161" mass="17992">MVRRALGSISRIIARFSLSLRKKVLSILIKRTDPAFFGWRMVAVAFFVDFIAVGFFFYSYGVFFKVIAAEFGDSRLGVSIGTTVTMGVGAILAPFIGQALDRYPLRNVIAIGSISMGTGFLLLVSWRHPRSSTWSWEYSSVSVPERWVNWPRPSWSAIGLS</sequence>
<proteinExistence type="predicted"/>
<feature type="transmembrane region" description="Helical" evidence="1">
    <location>
        <begin position="76"/>
        <end position="96"/>
    </location>
</feature>
<gene>
    <name evidence="2" type="ORF">METZ01_LOCUS449208</name>
</gene>
<keyword evidence="1" id="KW-0472">Membrane</keyword>
<organism evidence="2">
    <name type="scientific">marine metagenome</name>
    <dbReference type="NCBI Taxonomy" id="408172"/>
    <lineage>
        <taxon>unclassified sequences</taxon>
        <taxon>metagenomes</taxon>
        <taxon>ecological metagenomes</taxon>
    </lineage>
</organism>
<keyword evidence="1" id="KW-0812">Transmembrane</keyword>
<evidence type="ECO:0008006" key="3">
    <source>
        <dbReference type="Google" id="ProtNLM"/>
    </source>
</evidence>
<name>A0A382ZLL9_9ZZZZ</name>